<evidence type="ECO:0000313" key="9">
    <source>
        <dbReference type="Proteomes" id="UP000242450"/>
    </source>
</evidence>
<dbReference type="SUPFAM" id="SSF54747">
    <property type="entry name" value="Ribosomal L11/L12e N-terminal domain"/>
    <property type="match status" value="1"/>
</dbReference>
<reference evidence="8 9" key="1">
    <citation type="journal article" date="2018" name="Mol. Genet. Genomics">
        <title>The red deer Cervus elaphus genome CerEla1.0: sequencing, annotating, genes, and chromosomes.</title>
        <authorList>
            <person name="Bana N.A."/>
            <person name="Nyiri A."/>
            <person name="Nagy J."/>
            <person name="Frank K."/>
            <person name="Nagy T."/>
            <person name="Steger V."/>
            <person name="Schiller M."/>
            <person name="Lakatos P."/>
            <person name="Sugar L."/>
            <person name="Horn P."/>
            <person name="Barta E."/>
            <person name="Orosz L."/>
        </authorList>
    </citation>
    <scope>NUCLEOTIDE SEQUENCE [LARGE SCALE GENOMIC DNA]</scope>
    <source>
        <strain evidence="8">Hungarian</strain>
    </source>
</reference>
<evidence type="ECO:0000256" key="5">
    <source>
        <dbReference type="SAM" id="MobiDB-lite"/>
    </source>
</evidence>
<protein>
    <recommendedName>
        <fullName evidence="10">60S ribosomal protein L12</fullName>
    </recommendedName>
</protein>
<keyword evidence="9" id="KW-1185">Reference proteome</keyword>
<dbReference type="InterPro" id="IPR036796">
    <property type="entry name" value="Ribosomal_uL11_N_sf"/>
</dbReference>
<dbReference type="SUPFAM" id="SSF46906">
    <property type="entry name" value="Ribosomal protein L11, C-terminal domain"/>
    <property type="match status" value="1"/>
</dbReference>
<dbReference type="InterPro" id="IPR000911">
    <property type="entry name" value="Ribosomal_uL11"/>
</dbReference>
<organism evidence="8 9">
    <name type="scientific">Cervus elaphus hippelaphus</name>
    <name type="common">European red deer</name>
    <dbReference type="NCBI Taxonomy" id="46360"/>
    <lineage>
        <taxon>Eukaryota</taxon>
        <taxon>Metazoa</taxon>
        <taxon>Chordata</taxon>
        <taxon>Craniata</taxon>
        <taxon>Vertebrata</taxon>
        <taxon>Euteleostomi</taxon>
        <taxon>Mammalia</taxon>
        <taxon>Eutheria</taxon>
        <taxon>Laurasiatheria</taxon>
        <taxon>Artiodactyla</taxon>
        <taxon>Ruminantia</taxon>
        <taxon>Pecora</taxon>
        <taxon>Cervidae</taxon>
        <taxon>Cervinae</taxon>
        <taxon>Cervus</taxon>
    </lineage>
</organism>
<evidence type="ECO:0000256" key="3">
    <source>
        <dbReference type="ARBA" id="ARBA00023274"/>
    </source>
</evidence>
<dbReference type="AlphaFoldDB" id="A0A212C0M5"/>
<dbReference type="SMART" id="SM00649">
    <property type="entry name" value="RL11"/>
    <property type="match status" value="1"/>
</dbReference>
<keyword evidence="3 4" id="KW-0687">Ribonucleoprotein</keyword>
<dbReference type="EMBL" id="MKHE01000034">
    <property type="protein sequence ID" value="OWJ99413.1"/>
    <property type="molecule type" value="Genomic_DNA"/>
</dbReference>
<feature type="region of interest" description="Disordered" evidence="5">
    <location>
        <begin position="345"/>
        <end position="367"/>
    </location>
</feature>
<keyword evidence="2 4" id="KW-0689">Ribosomal protein</keyword>
<comment type="similarity">
    <text evidence="1 4">Belongs to the universal ribosomal protein uL11 family.</text>
</comment>
<feature type="domain" description="Large ribosomal subunit protein uL11 N-terminal" evidence="7">
    <location>
        <begin position="218"/>
        <end position="273"/>
    </location>
</feature>
<dbReference type="Gene3D" id="3.30.1550.10">
    <property type="entry name" value="Ribosomal protein L11/L12, N-terminal domain"/>
    <property type="match status" value="1"/>
</dbReference>
<dbReference type="OrthoDB" id="1478556at2759"/>
<dbReference type="HAMAP" id="MF_00736">
    <property type="entry name" value="Ribosomal_uL11"/>
    <property type="match status" value="1"/>
</dbReference>
<dbReference type="Pfam" id="PF03946">
    <property type="entry name" value="Ribosomal_L11_N"/>
    <property type="match status" value="1"/>
</dbReference>
<gene>
    <name evidence="8" type="ORF">Celaphus_00010009</name>
</gene>
<accession>A0A212C0M5</accession>
<feature type="domain" description="Large ribosomal subunit protein uL11 C-terminal" evidence="6">
    <location>
        <begin position="279"/>
        <end position="343"/>
    </location>
</feature>
<evidence type="ECO:0000313" key="8">
    <source>
        <dbReference type="EMBL" id="OWJ99413.1"/>
    </source>
</evidence>
<sequence length="367" mass="40101">MDAVGLANLIFLVASSRGDDRELGQDDGPTDASVYCLRALDIRTDTSVVIPDGDKCLEPGLLTSTILITAQTTLSQVEGERIQMPSKQPRQIIVDITTCAFNCKNTIPNGRNHVELLNHRVHMTFQDRLFNTRFTCSLNIILPKKNIKCLTYEKVGYRADGCSSVAEDQIQDNQPKAVPRKTILRPRPPGDVPGCSGGLILPLLCCSKQFDPNEIKVVYLRCTGGEVGATSALALKIGPLGLSPKKVGDDIAKATGDWKGLRITVKLTIQNRQTQIEVVPSASALIIKALKEPPRDRKKQKNIKHSGKITFDEIVNIARQMRHQSLARELSGTIKEILGTAQSLKKMTETSPIPRKAHGQTVGGAKI</sequence>
<dbReference type="GO" id="GO:0022625">
    <property type="term" value="C:cytosolic large ribosomal subunit"/>
    <property type="evidence" value="ECO:0007669"/>
    <property type="project" value="TreeGrafter"/>
</dbReference>
<dbReference type="Pfam" id="PF00298">
    <property type="entry name" value="Ribosomal_L11"/>
    <property type="match status" value="1"/>
</dbReference>
<dbReference type="FunFam" id="3.30.1550.10:FF:000002">
    <property type="entry name" value="60S ribosomal protein L12"/>
    <property type="match status" value="1"/>
</dbReference>
<dbReference type="GO" id="GO:0070180">
    <property type="term" value="F:large ribosomal subunit rRNA binding"/>
    <property type="evidence" value="ECO:0007669"/>
    <property type="project" value="TreeGrafter"/>
</dbReference>
<dbReference type="CDD" id="cd00349">
    <property type="entry name" value="Ribosomal_L11"/>
    <property type="match status" value="1"/>
</dbReference>
<dbReference type="InterPro" id="IPR036769">
    <property type="entry name" value="Ribosomal_uL11_C_sf"/>
</dbReference>
<proteinExistence type="inferred from homology"/>
<dbReference type="PANTHER" id="PTHR11661:SF2">
    <property type="entry name" value="LARGE RIBOSOMAL SUBUNIT PROTEIN UL11"/>
    <property type="match status" value="1"/>
</dbReference>
<evidence type="ECO:0000259" key="6">
    <source>
        <dbReference type="Pfam" id="PF00298"/>
    </source>
</evidence>
<evidence type="ECO:0008006" key="10">
    <source>
        <dbReference type="Google" id="ProtNLM"/>
    </source>
</evidence>
<comment type="caution">
    <text evidence="8">The sequence shown here is derived from an EMBL/GenBank/DDBJ whole genome shotgun (WGS) entry which is preliminary data.</text>
</comment>
<dbReference type="Gene3D" id="1.10.10.250">
    <property type="entry name" value="Ribosomal protein L11, C-terminal domain"/>
    <property type="match status" value="1"/>
</dbReference>
<evidence type="ECO:0000256" key="2">
    <source>
        <dbReference type="ARBA" id="ARBA00022980"/>
    </source>
</evidence>
<dbReference type="PANTHER" id="PTHR11661">
    <property type="entry name" value="60S RIBOSOMAL PROTEIN L12"/>
    <property type="match status" value="1"/>
</dbReference>
<evidence type="ECO:0000256" key="1">
    <source>
        <dbReference type="ARBA" id="ARBA00010537"/>
    </source>
</evidence>
<evidence type="ECO:0000259" key="7">
    <source>
        <dbReference type="Pfam" id="PF03946"/>
    </source>
</evidence>
<dbReference type="Proteomes" id="UP000242450">
    <property type="component" value="Chromosome X"/>
</dbReference>
<name>A0A212C0M5_CEREH</name>
<dbReference type="InterPro" id="IPR020784">
    <property type="entry name" value="Ribosomal_uL11_N"/>
</dbReference>
<dbReference type="InterPro" id="IPR020783">
    <property type="entry name" value="Ribosomal_uL11_C"/>
</dbReference>
<dbReference type="GO" id="GO:0003735">
    <property type="term" value="F:structural constituent of ribosome"/>
    <property type="evidence" value="ECO:0007669"/>
    <property type="project" value="InterPro"/>
</dbReference>
<evidence type="ECO:0000256" key="4">
    <source>
        <dbReference type="RuleBase" id="RU003978"/>
    </source>
</evidence>
<dbReference type="GO" id="GO:0006412">
    <property type="term" value="P:translation"/>
    <property type="evidence" value="ECO:0007669"/>
    <property type="project" value="InterPro"/>
</dbReference>